<keyword evidence="2" id="KW-0472">Membrane</keyword>
<dbReference type="GO" id="GO:0005509">
    <property type="term" value="F:calcium ion binding"/>
    <property type="evidence" value="ECO:0007669"/>
    <property type="project" value="InterPro"/>
</dbReference>
<dbReference type="PROSITE" id="PS00018">
    <property type="entry name" value="EF_HAND_1"/>
    <property type="match status" value="1"/>
</dbReference>
<dbReference type="PROSITE" id="PS50222">
    <property type="entry name" value="EF_HAND_2"/>
    <property type="match status" value="1"/>
</dbReference>
<evidence type="ECO:0000259" key="4">
    <source>
        <dbReference type="PROSITE" id="PS50222"/>
    </source>
</evidence>
<protein>
    <recommendedName>
        <fullName evidence="4">EF-hand domain-containing protein</fullName>
    </recommendedName>
</protein>
<name>A0A3E3E8V6_9FIRM</name>
<sequence length="437" mass="48708">MKKFTKVALAATTSLSMICTIGMSVYAQTETESIDTVDVSNHLDESNVDNSENLDETNKENIADDADEITTENKETTDVNGLEEQPLVSEDATNSATTPNEDEVIDWGTFHFIYVDAVTGEVLNTYTFKPNVTETIQEAMENGLPEGYSFPPYLGGLGWVAKPGQDSFYTYPVQKGEWDKENAENDLIPIKIKYVDVKDGNLVGESEILWPSSYEYVTMNPYGYYMGEIPEEYVITGKVWEIQNGEIAVHVQKDDGEIEGHLFNFTFLSDKQAFDKSYLVFEKLDINSDNKIDYKEIQSLLPEGYQLDNQYKEGDIFFELVTDDTGSTSVRPVGDAVVNAFGSVFITDIKDEDPSDTDSSDDQTDASNPDGSKEDENTSSQDETSHKTTPDKEASVKKEKTTNTAYETNPIVWAGLMSLALVLGIGMILCYKSKMNR</sequence>
<feature type="domain" description="EF-hand" evidence="4">
    <location>
        <begin position="272"/>
        <end position="307"/>
    </location>
</feature>
<dbReference type="RefSeq" id="WP_117445175.1">
    <property type="nucleotide sequence ID" value="NZ_CALCIP010000034.1"/>
</dbReference>
<evidence type="ECO:0000313" key="5">
    <source>
        <dbReference type="EMBL" id="RGD78312.1"/>
    </source>
</evidence>
<feature type="signal peptide" evidence="3">
    <location>
        <begin position="1"/>
        <end position="27"/>
    </location>
</feature>
<dbReference type="InterPro" id="IPR018247">
    <property type="entry name" value="EF_Hand_1_Ca_BS"/>
</dbReference>
<feature type="region of interest" description="Disordered" evidence="1">
    <location>
        <begin position="349"/>
        <end position="401"/>
    </location>
</feature>
<dbReference type="EMBL" id="QUSK01000001">
    <property type="protein sequence ID" value="RGD78312.1"/>
    <property type="molecule type" value="Genomic_DNA"/>
</dbReference>
<evidence type="ECO:0000256" key="3">
    <source>
        <dbReference type="SAM" id="SignalP"/>
    </source>
</evidence>
<proteinExistence type="predicted"/>
<keyword evidence="2" id="KW-0812">Transmembrane</keyword>
<evidence type="ECO:0000313" key="6">
    <source>
        <dbReference type="Proteomes" id="UP000260721"/>
    </source>
</evidence>
<reference evidence="5 6" key="1">
    <citation type="submission" date="2018-08" db="EMBL/GenBank/DDBJ databases">
        <title>A genome reference for cultivated species of the human gut microbiota.</title>
        <authorList>
            <person name="Zou Y."/>
            <person name="Xue W."/>
            <person name="Luo G."/>
        </authorList>
    </citation>
    <scope>NUCLEOTIDE SEQUENCE [LARGE SCALE GENOMIC DNA]</scope>
    <source>
        <strain evidence="5 6">TF08-11</strain>
    </source>
</reference>
<feature type="region of interest" description="Disordered" evidence="1">
    <location>
        <begin position="43"/>
        <end position="100"/>
    </location>
</feature>
<organism evidence="5 6">
    <name type="scientific">Faecalicoccus pleomorphus</name>
    <dbReference type="NCBI Taxonomy" id="1323"/>
    <lineage>
        <taxon>Bacteria</taxon>
        <taxon>Bacillati</taxon>
        <taxon>Bacillota</taxon>
        <taxon>Erysipelotrichia</taxon>
        <taxon>Erysipelotrichales</taxon>
        <taxon>Erysipelotrichaceae</taxon>
        <taxon>Faecalicoccus</taxon>
    </lineage>
</organism>
<accession>A0A3E3E8V6</accession>
<keyword evidence="2" id="KW-1133">Transmembrane helix</keyword>
<dbReference type="InterPro" id="IPR002048">
    <property type="entry name" value="EF_hand_dom"/>
</dbReference>
<feature type="transmembrane region" description="Helical" evidence="2">
    <location>
        <begin position="411"/>
        <end position="431"/>
    </location>
</feature>
<evidence type="ECO:0000256" key="1">
    <source>
        <dbReference type="SAM" id="MobiDB-lite"/>
    </source>
</evidence>
<comment type="caution">
    <text evidence="5">The sequence shown here is derived from an EMBL/GenBank/DDBJ whole genome shotgun (WGS) entry which is preliminary data.</text>
</comment>
<feature type="compositionally biased region" description="Acidic residues" evidence="1">
    <location>
        <begin position="350"/>
        <end position="364"/>
    </location>
</feature>
<gene>
    <name evidence="5" type="ORF">DXC78_00290</name>
</gene>
<feature type="chain" id="PRO_5017716269" description="EF-hand domain-containing protein" evidence="3">
    <location>
        <begin position="28"/>
        <end position="437"/>
    </location>
</feature>
<dbReference type="Proteomes" id="UP000260721">
    <property type="component" value="Unassembled WGS sequence"/>
</dbReference>
<evidence type="ECO:0000256" key="2">
    <source>
        <dbReference type="SAM" id="Phobius"/>
    </source>
</evidence>
<dbReference type="AlphaFoldDB" id="A0A3E3E8V6"/>
<keyword evidence="3" id="KW-0732">Signal</keyword>
<feature type="compositionally biased region" description="Basic and acidic residues" evidence="1">
    <location>
        <begin position="383"/>
        <end position="401"/>
    </location>
</feature>